<keyword evidence="9" id="KW-1185">Reference proteome</keyword>
<dbReference type="GO" id="GO:1902742">
    <property type="term" value="P:apoptotic process involved in development"/>
    <property type="evidence" value="ECO:0007669"/>
    <property type="project" value="TreeGrafter"/>
</dbReference>
<name>A0A8S9YMP1_9TREM</name>
<evidence type="ECO:0000256" key="3">
    <source>
        <dbReference type="ARBA" id="ARBA00022475"/>
    </source>
</evidence>
<dbReference type="AlphaFoldDB" id="A0A8S9YMP1"/>
<feature type="transmembrane region" description="Helical" evidence="7">
    <location>
        <begin position="131"/>
        <end position="156"/>
    </location>
</feature>
<sequence length="544" mass="61493">MFRDTTHSTHNSEATASIATTPGYPAKLLVTRRSWQADTTWAKFPIRLKENRAYTTIDHDSTTVGIGDYVDSGVPGQPSAMELGVLRDSVPPAQPPLTAISESQEEWDNDPTTRTALAEFLLVHGFRPYQLIFFFLSVLTYMSDIGSDAYLVYSYYKQGDYFWSGLTLILLIVPALVMTTFSLAWYVLDRKLNVDPPRTCRAWTLRLFFHGLQLAPLVRLADAVYYGLASRRANVSLVMAVRYTQLMLYEDADSAMLRMIECFMEAAPQLLLQLYIILTQDTPTRTFQVVAQAVSCFTSWLSLAWSLTHYQSALRSSRVEKANLTWLGSMLYFGWKAGLLASRILALALFAAIARGLWFTVLSCTHWMLSVSWLVIRGTTFCSPVPRTLPECLFDIVLGAVYCFDVVNVREGHSRLWYLTYYSLVGLENLVMTLVWSIYTTKSRVNGNSERPIWLIRIPSLSAWIRDVPDWVLPTAVVGSFVFGLSMMLAYYMFAHPSRNIKLWIPCDMLFNDDETTVVHSNAVRNLDAKNAVETGSTHDICSA</sequence>
<dbReference type="OrthoDB" id="6136301at2759"/>
<keyword evidence="6 7" id="KW-0472">Membrane</keyword>
<evidence type="ECO:0000256" key="7">
    <source>
        <dbReference type="RuleBase" id="RU910716"/>
    </source>
</evidence>
<evidence type="ECO:0000256" key="2">
    <source>
        <dbReference type="ARBA" id="ARBA00008789"/>
    </source>
</evidence>
<dbReference type="EMBL" id="JTDE01003438">
    <property type="protein sequence ID" value="KAF7256054.1"/>
    <property type="molecule type" value="Genomic_DNA"/>
</dbReference>
<evidence type="ECO:0000256" key="1">
    <source>
        <dbReference type="ARBA" id="ARBA00004651"/>
    </source>
</evidence>
<dbReference type="GO" id="GO:0043652">
    <property type="term" value="P:engulfment of apoptotic cell"/>
    <property type="evidence" value="ECO:0007669"/>
    <property type="project" value="TreeGrafter"/>
</dbReference>
<feature type="transmembrane region" description="Helical" evidence="7">
    <location>
        <begin position="419"/>
        <end position="439"/>
    </location>
</feature>
<feature type="transmembrane region" description="Helical" evidence="7">
    <location>
        <begin position="162"/>
        <end position="187"/>
    </location>
</feature>
<feature type="transmembrane region" description="Helical" evidence="7">
    <location>
        <begin position="357"/>
        <end position="376"/>
    </location>
</feature>
<dbReference type="Proteomes" id="UP000822476">
    <property type="component" value="Unassembled WGS sequence"/>
</dbReference>
<keyword evidence="3" id="KW-1003">Cell membrane</keyword>
<evidence type="ECO:0000256" key="4">
    <source>
        <dbReference type="ARBA" id="ARBA00022692"/>
    </source>
</evidence>
<dbReference type="InterPro" id="IPR050895">
    <property type="entry name" value="XK-related_scramblase"/>
</dbReference>
<comment type="subcellular location">
    <subcellularLocation>
        <location evidence="1">Cell membrane</location>
        <topology evidence="1">Multi-pass membrane protein</topology>
    </subcellularLocation>
    <subcellularLocation>
        <location evidence="7">Membrane</location>
        <topology evidence="7">Multi-pass membrane protein</topology>
    </subcellularLocation>
</comment>
<proteinExistence type="inferred from homology"/>
<evidence type="ECO:0000313" key="9">
    <source>
        <dbReference type="Proteomes" id="UP000822476"/>
    </source>
</evidence>
<evidence type="ECO:0000256" key="6">
    <source>
        <dbReference type="ARBA" id="ARBA00023136"/>
    </source>
</evidence>
<dbReference type="InterPro" id="IPR018629">
    <property type="entry name" value="XK-rel"/>
</dbReference>
<keyword evidence="4 7" id="KW-0812">Transmembrane</keyword>
<gene>
    <name evidence="8" type="ORF">EG68_06501</name>
</gene>
<comment type="caution">
    <text evidence="8">The sequence shown here is derived from an EMBL/GenBank/DDBJ whole genome shotgun (WGS) entry which is preliminary data.</text>
</comment>
<dbReference type="PANTHER" id="PTHR16024:SF6">
    <property type="entry name" value="XK-RELATED PROTEIN"/>
    <property type="match status" value="1"/>
</dbReference>
<comment type="similarity">
    <text evidence="2 7">Belongs to the XK family.</text>
</comment>
<organism evidence="8 9">
    <name type="scientific">Paragonimus skrjabini miyazakii</name>
    <dbReference type="NCBI Taxonomy" id="59628"/>
    <lineage>
        <taxon>Eukaryota</taxon>
        <taxon>Metazoa</taxon>
        <taxon>Spiralia</taxon>
        <taxon>Lophotrochozoa</taxon>
        <taxon>Platyhelminthes</taxon>
        <taxon>Trematoda</taxon>
        <taxon>Digenea</taxon>
        <taxon>Plagiorchiida</taxon>
        <taxon>Troglotremata</taxon>
        <taxon>Troglotrematidae</taxon>
        <taxon>Paragonimus</taxon>
    </lineage>
</organism>
<feature type="transmembrane region" description="Helical" evidence="7">
    <location>
        <begin position="330"/>
        <end position="350"/>
    </location>
</feature>
<dbReference type="PANTHER" id="PTHR16024">
    <property type="entry name" value="XK-RELATED PROTEIN"/>
    <property type="match status" value="1"/>
</dbReference>
<dbReference type="GO" id="GO:0005886">
    <property type="term" value="C:plasma membrane"/>
    <property type="evidence" value="ECO:0007669"/>
    <property type="project" value="UniProtKB-SubCell"/>
</dbReference>
<evidence type="ECO:0000313" key="8">
    <source>
        <dbReference type="EMBL" id="KAF7256054.1"/>
    </source>
</evidence>
<evidence type="ECO:0000256" key="5">
    <source>
        <dbReference type="ARBA" id="ARBA00022989"/>
    </source>
</evidence>
<dbReference type="Pfam" id="PF09815">
    <property type="entry name" value="XK-related"/>
    <property type="match status" value="1"/>
</dbReference>
<keyword evidence="5 7" id="KW-1133">Transmembrane helix</keyword>
<reference evidence="8" key="1">
    <citation type="submission" date="2019-07" db="EMBL/GenBank/DDBJ databases">
        <title>Annotation for the trematode Paragonimus miyazaki's.</title>
        <authorList>
            <person name="Choi Y.-J."/>
        </authorList>
    </citation>
    <scope>NUCLEOTIDE SEQUENCE</scope>
    <source>
        <strain evidence="8">Japan</strain>
    </source>
</reference>
<feature type="transmembrane region" description="Helical" evidence="7">
    <location>
        <begin position="471"/>
        <end position="494"/>
    </location>
</feature>
<accession>A0A8S9YMP1</accession>
<dbReference type="GO" id="GO:0070782">
    <property type="term" value="P:phosphatidylserine exposure on apoptotic cell surface"/>
    <property type="evidence" value="ECO:0007669"/>
    <property type="project" value="TreeGrafter"/>
</dbReference>
<protein>
    <recommendedName>
        <fullName evidence="7">XK-related protein</fullName>
    </recommendedName>
</protein>